<dbReference type="GO" id="GO:0003676">
    <property type="term" value="F:nucleic acid binding"/>
    <property type="evidence" value="ECO:0007669"/>
    <property type="project" value="InterPro"/>
</dbReference>
<dbReference type="FunFam" id="1.25.70.10:FF:000039">
    <property type="entry name" value="F8K4.20 protein"/>
    <property type="match status" value="1"/>
</dbReference>
<dbReference type="GO" id="GO:0005737">
    <property type="term" value="C:cytoplasm"/>
    <property type="evidence" value="ECO:0007669"/>
    <property type="project" value="UniProtKB-ARBA"/>
</dbReference>
<organism evidence="4 5">
    <name type="scientific">Arabis alpina</name>
    <name type="common">Alpine rock-cress</name>
    <dbReference type="NCBI Taxonomy" id="50452"/>
    <lineage>
        <taxon>Eukaryota</taxon>
        <taxon>Viridiplantae</taxon>
        <taxon>Streptophyta</taxon>
        <taxon>Embryophyta</taxon>
        <taxon>Tracheophyta</taxon>
        <taxon>Spermatophyta</taxon>
        <taxon>Magnoliopsida</taxon>
        <taxon>eudicotyledons</taxon>
        <taxon>Gunneridae</taxon>
        <taxon>Pentapetalae</taxon>
        <taxon>rosids</taxon>
        <taxon>malvids</taxon>
        <taxon>Brassicales</taxon>
        <taxon>Brassicaceae</taxon>
        <taxon>Arabideae</taxon>
        <taxon>Arabis</taxon>
    </lineage>
</organism>
<dbReference type="SMART" id="SM00733">
    <property type="entry name" value="Mterf"/>
    <property type="match status" value="2"/>
</dbReference>
<accession>A0A087HET0</accession>
<dbReference type="Proteomes" id="UP000029120">
    <property type="component" value="Chromosome 2"/>
</dbReference>
<sequence length="178" mass="20078">MYSLILHGKRLVQLQKCPSLRFLVQNPFAFSNSFSSATDLSLKDVRKGKTFTVSYLVDSLGLTTKLAESISRKVSFEEKRNPDSVLSLFRNHGFTDSQISSIITDYPLLLIADAEKSIGPKLRFLQSREGVSSSELTEILSKVPKIFGIKKDKAISIYYDFVKEIIEADKSNNYEKVL</sequence>
<dbReference type="Pfam" id="PF02536">
    <property type="entry name" value="mTERF"/>
    <property type="match status" value="1"/>
</dbReference>
<dbReference type="GO" id="GO:0006353">
    <property type="term" value="P:DNA-templated transcription termination"/>
    <property type="evidence" value="ECO:0007669"/>
    <property type="project" value="UniProtKB-KW"/>
</dbReference>
<dbReference type="OMA" id="QYGRKEK"/>
<dbReference type="PANTHER" id="PTHR13068">
    <property type="entry name" value="CGI-12 PROTEIN-RELATED"/>
    <property type="match status" value="1"/>
</dbReference>
<dbReference type="Gene3D" id="1.25.70.10">
    <property type="entry name" value="Transcription termination factor 3, mitochondrial"/>
    <property type="match status" value="1"/>
</dbReference>
<name>A0A087HET0_ARAAL</name>
<keyword evidence="3" id="KW-0809">Transit peptide</keyword>
<gene>
    <name evidence="4" type="ordered locus">AALP_Aa2g021800</name>
</gene>
<dbReference type="EMBL" id="CM002870">
    <property type="protein sequence ID" value="KFK40632.1"/>
    <property type="molecule type" value="Genomic_DNA"/>
</dbReference>
<keyword evidence="2" id="KW-0806">Transcription termination</keyword>
<dbReference type="OrthoDB" id="1110112at2759"/>
<dbReference type="AlphaFoldDB" id="A0A087HET0"/>
<evidence type="ECO:0000313" key="4">
    <source>
        <dbReference type="EMBL" id="KFK40632.1"/>
    </source>
</evidence>
<proteinExistence type="inferred from homology"/>
<protein>
    <recommendedName>
        <fullName evidence="6">Mitochondrial transcription termination factor family protein</fullName>
    </recommendedName>
</protein>
<keyword evidence="2" id="KW-0805">Transcription regulation</keyword>
<evidence type="ECO:0008006" key="6">
    <source>
        <dbReference type="Google" id="ProtNLM"/>
    </source>
</evidence>
<feature type="non-terminal residue" evidence="4">
    <location>
        <position position="178"/>
    </location>
</feature>
<dbReference type="eggNOG" id="KOG1267">
    <property type="taxonomic scope" value="Eukaryota"/>
</dbReference>
<keyword evidence="2" id="KW-0804">Transcription</keyword>
<dbReference type="InterPro" id="IPR038538">
    <property type="entry name" value="MTERF_sf"/>
</dbReference>
<evidence type="ECO:0000256" key="1">
    <source>
        <dbReference type="ARBA" id="ARBA00007692"/>
    </source>
</evidence>
<evidence type="ECO:0000256" key="3">
    <source>
        <dbReference type="ARBA" id="ARBA00022946"/>
    </source>
</evidence>
<dbReference type="PANTHER" id="PTHR13068:SF133">
    <property type="entry name" value="MITOCHONDRIAL TRANSCRIPTION TERMINATION FACTOR FAMILY PROTEIN"/>
    <property type="match status" value="1"/>
</dbReference>
<reference evidence="5" key="1">
    <citation type="journal article" date="2015" name="Nat. Plants">
        <title>Genome expansion of Arabis alpina linked with retrotransposition and reduced symmetric DNA methylation.</title>
        <authorList>
            <person name="Willing E.M."/>
            <person name="Rawat V."/>
            <person name="Mandakova T."/>
            <person name="Maumus F."/>
            <person name="James G.V."/>
            <person name="Nordstroem K.J."/>
            <person name="Becker C."/>
            <person name="Warthmann N."/>
            <person name="Chica C."/>
            <person name="Szarzynska B."/>
            <person name="Zytnicki M."/>
            <person name="Albani M.C."/>
            <person name="Kiefer C."/>
            <person name="Bergonzi S."/>
            <person name="Castaings L."/>
            <person name="Mateos J.L."/>
            <person name="Berns M.C."/>
            <person name="Bujdoso N."/>
            <person name="Piofczyk T."/>
            <person name="de Lorenzo L."/>
            <person name="Barrero-Sicilia C."/>
            <person name="Mateos I."/>
            <person name="Piednoel M."/>
            <person name="Hagmann J."/>
            <person name="Chen-Min-Tao R."/>
            <person name="Iglesias-Fernandez R."/>
            <person name="Schuster S.C."/>
            <person name="Alonso-Blanco C."/>
            <person name="Roudier F."/>
            <person name="Carbonero P."/>
            <person name="Paz-Ares J."/>
            <person name="Davis S.J."/>
            <person name="Pecinka A."/>
            <person name="Quesneville H."/>
            <person name="Colot V."/>
            <person name="Lysak M.A."/>
            <person name="Weigel D."/>
            <person name="Coupland G."/>
            <person name="Schneeberger K."/>
        </authorList>
    </citation>
    <scope>NUCLEOTIDE SEQUENCE [LARGE SCALE GENOMIC DNA]</scope>
    <source>
        <strain evidence="5">cv. Pajares</strain>
    </source>
</reference>
<dbReference type="InterPro" id="IPR003690">
    <property type="entry name" value="MTERF"/>
</dbReference>
<evidence type="ECO:0000313" key="5">
    <source>
        <dbReference type="Proteomes" id="UP000029120"/>
    </source>
</evidence>
<comment type="similarity">
    <text evidence="1">Belongs to the mTERF family.</text>
</comment>
<evidence type="ECO:0000256" key="2">
    <source>
        <dbReference type="ARBA" id="ARBA00022472"/>
    </source>
</evidence>
<keyword evidence="5" id="KW-1185">Reference proteome</keyword>
<dbReference type="Gramene" id="KFK40632">
    <property type="protein sequence ID" value="KFK40632"/>
    <property type="gene ID" value="AALP_AA2G021800"/>
</dbReference>